<comment type="caution">
    <text evidence="2">The sequence shown here is derived from an EMBL/GenBank/DDBJ whole genome shotgun (WGS) entry which is preliminary data.</text>
</comment>
<feature type="compositionally biased region" description="Polar residues" evidence="1">
    <location>
        <begin position="56"/>
        <end position="72"/>
    </location>
</feature>
<dbReference type="OrthoDB" id="6127067at2759"/>
<name>A0A5B7HQI7_PORTR</name>
<gene>
    <name evidence="2" type="ORF">E2C01_066449</name>
</gene>
<protein>
    <submittedName>
        <fullName evidence="2">Uncharacterized protein</fullName>
    </submittedName>
</protein>
<proteinExistence type="predicted"/>
<reference evidence="2 3" key="1">
    <citation type="submission" date="2019-05" db="EMBL/GenBank/DDBJ databases">
        <title>Another draft genome of Portunus trituberculatus and its Hox gene families provides insights of decapod evolution.</title>
        <authorList>
            <person name="Jeong J.-H."/>
            <person name="Song I."/>
            <person name="Kim S."/>
            <person name="Choi T."/>
            <person name="Kim D."/>
            <person name="Ryu S."/>
            <person name="Kim W."/>
        </authorList>
    </citation>
    <scope>NUCLEOTIDE SEQUENCE [LARGE SCALE GENOMIC DNA]</scope>
    <source>
        <tissue evidence="2">Muscle</tissue>
    </source>
</reference>
<evidence type="ECO:0000313" key="2">
    <source>
        <dbReference type="EMBL" id="MPC72156.1"/>
    </source>
</evidence>
<organism evidence="2 3">
    <name type="scientific">Portunus trituberculatus</name>
    <name type="common">Swimming crab</name>
    <name type="synonym">Neptunus trituberculatus</name>
    <dbReference type="NCBI Taxonomy" id="210409"/>
    <lineage>
        <taxon>Eukaryota</taxon>
        <taxon>Metazoa</taxon>
        <taxon>Ecdysozoa</taxon>
        <taxon>Arthropoda</taxon>
        <taxon>Crustacea</taxon>
        <taxon>Multicrustacea</taxon>
        <taxon>Malacostraca</taxon>
        <taxon>Eumalacostraca</taxon>
        <taxon>Eucarida</taxon>
        <taxon>Decapoda</taxon>
        <taxon>Pleocyemata</taxon>
        <taxon>Brachyura</taxon>
        <taxon>Eubrachyura</taxon>
        <taxon>Portunoidea</taxon>
        <taxon>Portunidae</taxon>
        <taxon>Portuninae</taxon>
        <taxon>Portunus</taxon>
    </lineage>
</organism>
<accession>A0A5B7HQI7</accession>
<evidence type="ECO:0000256" key="1">
    <source>
        <dbReference type="SAM" id="MobiDB-lite"/>
    </source>
</evidence>
<dbReference type="EMBL" id="VSRR010034237">
    <property type="protein sequence ID" value="MPC72156.1"/>
    <property type="molecule type" value="Genomic_DNA"/>
</dbReference>
<feature type="region of interest" description="Disordered" evidence="1">
    <location>
        <begin position="1"/>
        <end position="127"/>
    </location>
</feature>
<keyword evidence="3" id="KW-1185">Reference proteome</keyword>
<feature type="compositionally biased region" description="Gly residues" evidence="1">
    <location>
        <begin position="14"/>
        <end position="32"/>
    </location>
</feature>
<evidence type="ECO:0000313" key="3">
    <source>
        <dbReference type="Proteomes" id="UP000324222"/>
    </source>
</evidence>
<sequence>MTCPFSNARVPGVEDGGSVGGSGGGRVVGAAGGRMWERGTSIDTTSGGGSPVRQLGSVQERVSSYTRMTRSPSEPVVVRRKTSSSSTSSRRSGGDVRSRLKPQQEDGDDNTPLLTPARDSPDPNQPLSIHNLTEAVWCFITIPVSE</sequence>
<dbReference type="AlphaFoldDB" id="A0A5B7HQI7"/>
<dbReference type="Proteomes" id="UP000324222">
    <property type="component" value="Unassembled WGS sequence"/>
</dbReference>
<feature type="compositionally biased region" description="Basic and acidic residues" evidence="1">
    <location>
        <begin position="92"/>
        <end position="104"/>
    </location>
</feature>